<organism evidence="1 2">
    <name type="scientific">Cupriavidus alkaliphilus</name>
    <dbReference type="NCBI Taxonomy" id="942866"/>
    <lineage>
        <taxon>Bacteria</taxon>
        <taxon>Pseudomonadati</taxon>
        <taxon>Pseudomonadota</taxon>
        <taxon>Betaproteobacteria</taxon>
        <taxon>Burkholderiales</taxon>
        <taxon>Burkholderiaceae</taxon>
        <taxon>Cupriavidus</taxon>
    </lineage>
</organism>
<dbReference type="EMBL" id="JACHWF010000009">
    <property type="protein sequence ID" value="MBB3010682.1"/>
    <property type="molecule type" value="Genomic_DNA"/>
</dbReference>
<dbReference type="Proteomes" id="UP000578036">
    <property type="component" value="Unassembled WGS sequence"/>
</dbReference>
<evidence type="ECO:0000313" key="1">
    <source>
        <dbReference type="EMBL" id="MBB3010682.1"/>
    </source>
</evidence>
<comment type="caution">
    <text evidence="1">The sequence shown here is derived from an EMBL/GenBank/DDBJ whole genome shotgun (WGS) entry which is preliminary data.</text>
</comment>
<reference evidence="1 2" key="1">
    <citation type="submission" date="2020-08" db="EMBL/GenBank/DDBJ databases">
        <title>Genomic Encyclopedia of Type Strains, Phase IV (KMG-V): Genome sequencing to study the core and pangenomes of soil and plant-associated prokaryotes.</title>
        <authorList>
            <person name="Whitman W."/>
        </authorList>
    </citation>
    <scope>NUCLEOTIDE SEQUENCE [LARGE SCALE GENOMIC DNA]</scope>
    <source>
        <strain evidence="1 2">SLV-2362</strain>
    </source>
</reference>
<gene>
    <name evidence="1" type="ORF">FHX61_005363</name>
</gene>
<name>A0A7W4VFH8_9BURK</name>
<evidence type="ECO:0000313" key="2">
    <source>
        <dbReference type="Proteomes" id="UP000578036"/>
    </source>
</evidence>
<proteinExistence type="predicted"/>
<accession>A0A7W4VFH8</accession>
<dbReference type="AlphaFoldDB" id="A0A7W4VFH8"/>
<protein>
    <submittedName>
        <fullName evidence="1">Uncharacterized protein</fullName>
    </submittedName>
</protein>
<sequence length="48" mass="5544">MKRPDDFLCEFERRHPWMFALLLTLLIVLFYVAAGDSATLFHMPGATT</sequence>
<dbReference type="RefSeq" id="WP_183300719.1">
    <property type="nucleotide sequence ID" value="NZ_JACHWF010000009.1"/>
</dbReference>
<keyword evidence="2" id="KW-1185">Reference proteome</keyword>